<sequence>MGKAVPTSIENHIHATLSTQIIDTCVVHNHVGDEFITALSPKAVHIYSIRQGCLNQLAVHKHGIRDPRAVRALNSGRLLAIHERKNVKVLSVVFSTSEPDKCTMNPIRFRSSLPDVTAISTGIAGTLHFGTNVTIARVGVNDLVPTLLHDLSTMVKSRPASIVDVASAGRAVIATLQSPADRRIVIIQPGKSAQALPVDRLALLCGGHIVAAARGQTITTRLVETMQPLAKYTHAGPIETMAPVPFGLVVSSGTSVTILSHALVPLATLTLPFHCPKVQFCGNSVLFYNMRLVYMVPMYTIIGPLMVSPSSVSFSAGPTFHSEVVFEAEVSLYHATQDPTTHTITALSHYGTHTRNPRAVWSTTPDRAFWATRVGNRALMLRLRSVSEATETVSRAEATVGPQAGSGLTVALMDATGVTLGVDTLPPFCFPTTIVATSDDLVAWAVYSTYLQAYSIILYQIESETISTIFAYQLKSIHQLESIAVLGATNPTVIAHTQSGTVIAVCANLAQPTILASSVTELVFIPAKSIRQLGIPAHAVVLSRHRYDKRPDTLSMLIPIAEDGSLPDPESLIDSSDLALCYPIIDPACPLVGPIFSPGTLPKMVAAHSDSIVQFEPVSLGDMIIANVIRNRSTDELVKMTECAVAKPVANSFVSACSRLFVSVFADYLTGPFASKITDSFWSIFDAISSVSLQSLLISYIFKGLEDVQWAKAVSALSTARSLPDTVRSLIVQQPTESSQLVRVLVNLSAQGMVETGRSFWAGFLDALISSQSPDLDSITGFLGEVCGLEWVERRLLAAS</sequence>
<reference evidence="1" key="1">
    <citation type="submission" date="2021-05" db="EMBL/GenBank/DDBJ databases">
        <title>A free-living protist that lacks canonical eukaryotic 1 DNA replication and segregation systems.</title>
        <authorList>
            <person name="Salas-Leiva D.E."/>
            <person name="Tromer E.C."/>
            <person name="Curtis B.A."/>
            <person name="Jerlstrom-Hultqvist J."/>
            <person name="Kolisko M."/>
            <person name="Yi Z."/>
            <person name="Salas-Leiva J.S."/>
            <person name="Gallot-Lavallee L."/>
            <person name="Kops G.J.P.L."/>
            <person name="Archibald J.M."/>
            <person name="Simpson A.G.B."/>
            <person name="Roger A.J."/>
        </authorList>
    </citation>
    <scope>NUCLEOTIDE SEQUENCE</scope>
    <source>
        <strain evidence="1">BICM</strain>
    </source>
</reference>
<dbReference type="EMBL" id="JAHDYR010000064">
    <property type="protein sequence ID" value="KAG9390354.1"/>
    <property type="molecule type" value="Genomic_DNA"/>
</dbReference>
<accession>A0A8J6DXL0</accession>
<organism evidence="1 2">
    <name type="scientific">Carpediemonas membranifera</name>
    <dbReference type="NCBI Taxonomy" id="201153"/>
    <lineage>
        <taxon>Eukaryota</taxon>
        <taxon>Metamonada</taxon>
        <taxon>Carpediemonas-like organisms</taxon>
        <taxon>Carpediemonas</taxon>
    </lineage>
</organism>
<protein>
    <submittedName>
        <fullName evidence="1">Uncharacterized protein</fullName>
    </submittedName>
</protein>
<comment type="caution">
    <text evidence="1">The sequence shown here is derived from an EMBL/GenBank/DDBJ whole genome shotgun (WGS) entry which is preliminary data.</text>
</comment>
<dbReference type="SUPFAM" id="SSF69322">
    <property type="entry name" value="Tricorn protease domain 2"/>
    <property type="match status" value="1"/>
</dbReference>
<name>A0A8J6DXL0_9EUKA</name>
<evidence type="ECO:0000313" key="2">
    <source>
        <dbReference type="Proteomes" id="UP000717585"/>
    </source>
</evidence>
<dbReference type="Proteomes" id="UP000717585">
    <property type="component" value="Unassembled WGS sequence"/>
</dbReference>
<evidence type="ECO:0000313" key="1">
    <source>
        <dbReference type="EMBL" id="KAG9390354.1"/>
    </source>
</evidence>
<keyword evidence="2" id="KW-1185">Reference proteome</keyword>
<dbReference type="AlphaFoldDB" id="A0A8J6DXL0"/>
<proteinExistence type="predicted"/>
<gene>
    <name evidence="1" type="ORF">J8273_7703</name>
</gene>